<dbReference type="NCBIfam" id="TIGR02975">
    <property type="entry name" value="phageshock_pspG"/>
    <property type="match status" value="1"/>
</dbReference>
<dbReference type="EMBL" id="JAOCAP010000012">
    <property type="protein sequence ID" value="MDH1320531.1"/>
    <property type="molecule type" value="Genomic_DNA"/>
</dbReference>
<dbReference type="Proteomes" id="UP000236063">
    <property type="component" value="Unassembled WGS sequence"/>
</dbReference>
<reference evidence="2" key="3">
    <citation type="submission" date="2022-09" db="EMBL/GenBank/DDBJ databases">
        <title>Intensive care unit water sources are persistently colonized with multi-drug resistant bacteria and are the site of extensive horizontal gene transfer of antibiotic resistance genes.</title>
        <authorList>
            <person name="Diorio-Toth L."/>
        </authorList>
    </citation>
    <scope>NUCLEOTIDE SEQUENCE</scope>
    <source>
        <strain evidence="2">GD03936</strain>
    </source>
</reference>
<accession>A0A2J7SY25</accession>
<dbReference type="GeneID" id="48571844"/>
<dbReference type="AlphaFoldDB" id="A0A2J7SY25"/>
<reference evidence="3 5" key="2">
    <citation type="submission" date="2018-01" db="EMBL/GenBank/DDBJ databases">
        <title>Multi-drug resistant Enterobacter species isolated from the International Space Station and comparative genomic analyses with human pathogenic strains.</title>
        <authorList>
            <person name="Singh N.K."/>
            <person name="Bezdan D."/>
            <person name="McIntyre A."/>
            <person name="Sielaff A.C."/>
            <person name="Wheeler K."/>
            <person name="Mason C."/>
            <person name="Venkateswaran K."/>
        </authorList>
    </citation>
    <scope>NUCLEOTIDE SEQUENCE [LARGE SCALE GENOMIC DNA]</scope>
    <source>
        <strain evidence="3 5">IF2SW-P2</strain>
    </source>
</reference>
<gene>
    <name evidence="1" type="primary">pspG</name>
    <name evidence="3" type="ORF">C1167_09830</name>
    <name evidence="2" type="ORF">N5C39_19345</name>
    <name evidence="1" type="ORF">SAMEA2273372_04015</name>
</gene>
<dbReference type="Proteomes" id="UP000076063">
    <property type="component" value="Unassembled WGS sequence"/>
</dbReference>
<keyword evidence="5" id="KW-1185">Reference proteome</keyword>
<name>A0A2J7SY25_9ENTR</name>
<proteinExistence type="predicted"/>
<protein>
    <submittedName>
        <fullName evidence="2">Envelope stress response protein PspG</fullName>
    </submittedName>
    <submittedName>
        <fullName evidence="1">Phage shock protein G</fullName>
    </submittedName>
</protein>
<dbReference type="Proteomes" id="UP001158416">
    <property type="component" value="Unassembled WGS sequence"/>
</dbReference>
<dbReference type="EMBL" id="POUR01000001">
    <property type="protein sequence ID" value="PNF70797.1"/>
    <property type="molecule type" value="Genomic_DNA"/>
</dbReference>
<dbReference type="Pfam" id="PF09583">
    <property type="entry name" value="Phageshock_PspG"/>
    <property type="match status" value="1"/>
</dbReference>
<evidence type="ECO:0000313" key="5">
    <source>
        <dbReference type="Proteomes" id="UP000236063"/>
    </source>
</evidence>
<evidence type="ECO:0000313" key="2">
    <source>
        <dbReference type="EMBL" id="MDH1320531.1"/>
    </source>
</evidence>
<dbReference type="InterPro" id="IPR014318">
    <property type="entry name" value="Phageshock_PspG"/>
</dbReference>
<comment type="caution">
    <text evidence="1">The sequence shown here is derived from an EMBL/GenBank/DDBJ whole genome shotgun (WGS) entry which is preliminary data.</text>
</comment>
<reference evidence="1 4" key="1">
    <citation type="submission" date="2016-03" db="EMBL/GenBank/DDBJ databases">
        <authorList>
            <consortium name="Pathogen Informatics"/>
        </authorList>
    </citation>
    <scope>NUCLEOTIDE SEQUENCE [LARGE SCALE GENOMIC DNA]</scope>
    <source>
        <strain evidence="4">e1527</strain>
        <strain evidence="1">E1527</strain>
    </source>
</reference>
<organism evidence="1 4">
    <name type="scientific">Enterobacter bugandensis</name>
    <dbReference type="NCBI Taxonomy" id="881260"/>
    <lineage>
        <taxon>Bacteria</taxon>
        <taxon>Pseudomonadati</taxon>
        <taxon>Pseudomonadota</taxon>
        <taxon>Gammaproteobacteria</taxon>
        <taxon>Enterobacterales</taxon>
        <taxon>Enterobacteriaceae</taxon>
        <taxon>Enterobacter</taxon>
    </lineage>
</organism>
<sequence length="80" mass="8949">MLELLFVIGFFVMLMVTGVSLLGILAALVVATVVMFIGGLFALTIKLLPWLLLAIAVVWVIRAIKAPKLPTYQRNNRFRY</sequence>
<evidence type="ECO:0000313" key="1">
    <source>
        <dbReference type="EMBL" id="CZY03690.1"/>
    </source>
</evidence>
<accession>A0A167IMQ7</accession>
<dbReference type="EMBL" id="FJZI01000012">
    <property type="protein sequence ID" value="CZY03690.1"/>
    <property type="molecule type" value="Genomic_DNA"/>
</dbReference>
<dbReference type="OrthoDB" id="6566611at2"/>
<evidence type="ECO:0000313" key="4">
    <source>
        <dbReference type="Proteomes" id="UP000076063"/>
    </source>
</evidence>
<dbReference type="RefSeq" id="WP_028015168.1">
    <property type="nucleotide sequence ID" value="NZ_AP022508.1"/>
</dbReference>
<evidence type="ECO:0000313" key="3">
    <source>
        <dbReference type="EMBL" id="PNF70797.1"/>
    </source>
</evidence>